<comment type="caution">
    <text evidence="2">The sequence shown here is derived from an EMBL/GenBank/DDBJ whole genome shotgun (WGS) entry which is preliminary data.</text>
</comment>
<dbReference type="EMBL" id="JAQGDS010000001">
    <property type="protein sequence ID" value="KAJ6264186.1"/>
    <property type="molecule type" value="Genomic_DNA"/>
</dbReference>
<name>A0AAD6J502_DREDA</name>
<dbReference type="AlphaFoldDB" id="A0AAD6J502"/>
<accession>A0AAD6J502</accession>
<keyword evidence="1" id="KW-1133">Transmembrane helix</keyword>
<organism evidence="2 3">
    <name type="scientific">Drechslerella dactyloides</name>
    <name type="common">Nematode-trapping fungus</name>
    <name type="synonym">Arthrobotrys dactyloides</name>
    <dbReference type="NCBI Taxonomy" id="74499"/>
    <lineage>
        <taxon>Eukaryota</taxon>
        <taxon>Fungi</taxon>
        <taxon>Dikarya</taxon>
        <taxon>Ascomycota</taxon>
        <taxon>Pezizomycotina</taxon>
        <taxon>Orbiliomycetes</taxon>
        <taxon>Orbiliales</taxon>
        <taxon>Orbiliaceae</taxon>
        <taxon>Drechslerella</taxon>
    </lineage>
</organism>
<evidence type="ECO:0000313" key="3">
    <source>
        <dbReference type="Proteomes" id="UP001221413"/>
    </source>
</evidence>
<keyword evidence="1" id="KW-0472">Membrane</keyword>
<proteinExistence type="predicted"/>
<reference evidence="2" key="1">
    <citation type="submission" date="2023-01" db="EMBL/GenBank/DDBJ databases">
        <title>The chitinases involved in constricting ring structure development in the nematode-trapping fungus Drechslerella dactyloides.</title>
        <authorList>
            <person name="Wang R."/>
            <person name="Zhang L."/>
            <person name="Tang P."/>
            <person name="Li S."/>
            <person name="Liang L."/>
        </authorList>
    </citation>
    <scope>NUCLEOTIDE SEQUENCE</scope>
    <source>
        <strain evidence="2">YMF1.00031</strain>
    </source>
</reference>
<feature type="transmembrane region" description="Helical" evidence="1">
    <location>
        <begin position="12"/>
        <end position="31"/>
    </location>
</feature>
<protein>
    <submittedName>
        <fullName evidence="2">Uncharacterized protein</fullName>
    </submittedName>
</protein>
<sequence>MPFVFVFRRITARINVALGASAIGGLAAYTIHGGYFSWDHSKSTVTRFGPDATPVEMVTNERLVTAADFRPKDRV</sequence>
<evidence type="ECO:0000313" key="2">
    <source>
        <dbReference type="EMBL" id="KAJ6264186.1"/>
    </source>
</evidence>
<keyword evidence="1" id="KW-0812">Transmembrane</keyword>
<dbReference type="Proteomes" id="UP001221413">
    <property type="component" value="Unassembled WGS sequence"/>
</dbReference>
<evidence type="ECO:0000256" key="1">
    <source>
        <dbReference type="SAM" id="Phobius"/>
    </source>
</evidence>
<gene>
    <name evidence="2" type="ORF">Dda_0329</name>
</gene>
<keyword evidence="3" id="KW-1185">Reference proteome</keyword>